<keyword evidence="2" id="KW-0436">Ligase</keyword>
<keyword evidence="9" id="KW-1185">Reference proteome</keyword>
<feature type="domain" description="tRNA(Ile)-lysidine/2-thiocytidine synthase N-terminal" evidence="7">
    <location>
        <begin position="51"/>
        <end position="204"/>
    </location>
</feature>
<evidence type="ECO:0000313" key="8">
    <source>
        <dbReference type="EMBL" id="OQE10299.1"/>
    </source>
</evidence>
<dbReference type="InterPro" id="IPR011063">
    <property type="entry name" value="TilS/TtcA_N"/>
</dbReference>
<dbReference type="PANTHER" id="PTHR43033">
    <property type="entry name" value="TRNA(ILE)-LYSIDINE SYNTHASE-RELATED"/>
    <property type="match status" value="1"/>
</dbReference>
<dbReference type="Pfam" id="PF01171">
    <property type="entry name" value="ATP_bind_3"/>
    <property type="match status" value="2"/>
</dbReference>
<keyword evidence="3" id="KW-0819">tRNA processing</keyword>
<sequence length="679" mass="76057">MAGNISISPFLFQRCFQQAWSGSRRARVNYGSTKYGTKPGDNDTVQLPRRVGIAVSGGADSMALAYLCKQLERSSDIAGAISVTAFVVDHRARSESTIEAQKVAGWLRDMDIRTHILSLDWSEITSSQNQSSPKSGASSPMPSAFETHARRLRFQALGIACHEFKLETLLLGHHQDDNIETTIWRLSTGATGLGLGGIAEVARIPECHGLFGASESWSTTSIPTKPPTNPQVRVRFDNQKHGFITFPDPNAKTDKITFNLTSNANMASPGIFICRPLLSFTKTSLLETCHKNKVPYVSDPTNFDPTLTPRNAIRSLRTSNSLPRALESQSILSLIRSSQTLLQRSDELSNYLLSSQCRILDFNPKAGSAVIQFLDTTPASMDPQLATLSASRMRQIQTIVLRRITELVSPFPDNHFSLRSYESLVPNVFSGPDGSHGTGQKRRNAFTVAGVLFQRLANEASTPGKSQDPRLGDNIWLLSRQPFMRNRDPVTQLNVSPSGSFTQWVLWDNRYWMRLRLVPIDCDPNQLEDRLLSLPLTIRPLHKFDIERIRKDAVNSRPQRMNKDSVVEQKIPGTFEHLKALLSVEAPAQLRFTLPVISREGVIAKPGKPLGQKIWQQLALPTLDYRLSSHSTKYSSLNEVELIHLRCRWKLKWQWMYKMIDTEALRLMGWPVGKDAEDA</sequence>
<dbReference type="OrthoDB" id="434144at2759"/>
<evidence type="ECO:0000313" key="9">
    <source>
        <dbReference type="Proteomes" id="UP000191518"/>
    </source>
</evidence>
<dbReference type="EMBL" id="MDYP01000004">
    <property type="protein sequence ID" value="OQE10299.1"/>
    <property type="molecule type" value="Genomic_DNA"/>
</dbReference>
<dbReference type="CDD" id="cd01992">
    <property type="entry name" value="TilS_N"/>
    <property type="match status" value="1"/>
</dbReference>
<evidence type="ECO:0000256" key="6">
    <source>
        <dbReference type="ARBA" id="ARBA00048539"/>
    </source>
</evidence>
<gene>
    <name evidence="8" type="ORF">PENVUL_c004G10084</name>
</gene>
<dbReference type="GO" id="GO:0032267">
    <property type="term" value="F:tRNA(Ile)-lysidine synthase activity"/>
    <property type="evidence" value="ECO:0007669"/>
    <property type="project" value="UniProtKB-EC"/>
</dbReference>
<dbReference type="SUPFAM" id="SSF52402">
    <property type="entry name" value="Adenine nucleotide alpha hydrolases-like"/>
    <property type="match status" value="1"/>
</dbReference>
<dbReference type="InterPro" id="IPR012795">
    <property type="entry name" value="tRNA_Ile_lys_synt_N"/>
</dbReference>
<dbReference type="Proteomes" id="UP000191518">
    <property type="component" value="Unassembled WGS sequence"/>
</dbReference>
<evidence type="ECO:0000256" key="1">
    <source>
        <dbReference type="ARBA" id="ARBA00013267"/>
    </source>
</evidence>
<dbReference type="PANTHER" id="PTHR43033:SF1">
    <property type="entry name" value="TRNA(ILE)-LYSIDINE SYNTHASE-RELATED"/>
    <property type="match status" value="1"/>
</dbReference>
<dbReference type="Gene3D" id="3.40.50.620">
    <property type="entry name" value="HUPs"/>
    <property type="match status" value="1"/>
</dbReference>
<dbReference type="GO" id="GO:0005524">
    <property type="term" value="F:ATP binding"/>
    <property type="evidence" value="ECO:0007669"/>
    <property type="project" value="UniProtKB-KW"/>
</dbReference>
<evidence type="ECO:0000256" key="2">
    <source>
        <dbReference type="ARBA" id="ARBA00022598"/>
    </source>
</evidence>
<comment type="catalytic activity">
    <reaction evidence="6">
        <text>cytidine(34) in tRNA(Ile2) + L-lysine + ATP = lysidine(34) in tRNA(Ile2) + AMP + diphosphate + H(+)</text>
        <dbReference type="Rhea" id="RHEA:43744"/>
        <dbReference type="Rhea" id="RHEA-COMP:10625"/>
        <dbReference type="Rhea" id="RHEA-COMP:10670"/>
        <dbReference type="ChEBI" id="CHEBI:15378"/>
        <dbReference type="ChEBI" id="CHEBI:30616"/>
        <dbReference type="ChEBI" id="CHEBI:32551"/>
        <dbReference type="ChEBI" id="CHEBI:33019"/>
        <dbReference type="ChEBI" id="CHEBI:82748"/>
        <dbReference type="ChEBI" id="CHEBI:83665"/>
        <dbReference type="ChEBI" id="CHEBI:456215"/>
        <dbReference type="EC" id="6.3.4.19"/>
    </reaction>
</comment>
<name>A0A1V6S987_9EURO</name>
<evidence type="ECO:0000256" key="3">
    <source>
        <dbReference type="ARBA" id="ARBA00022694"/>
    </source>
</evidence>
<keyword evidence="4" id="KW-0547">Nucleotide-binding</keyword>
<proteinExistence type="inferred from homology"/>
<dbReference type="InterPro" id="IPR012094">
    <property type="entry name" value="tRNA_Ile_lys_synt"/>
</dbReference>
<dbReference type="STRING" id="29845.A0A1V6S987"/>
<evidence type="ECO:0000259" key="7">
    <source>
        <dbReference type="Pfam" id="PF01171"/>
    </source>
</evidence>
<feature type="domain" description="tRNA(Ile)-lysidine/2-thiocytidine synthase N-terminal" evidence="7">
    <location>
        <begin position="270"/>
        <end position="315"/>
    </location>
</feature>
<dbReference type="GO" id="GO:0008033">
    <property type="term" value="P:tRNA processing"/>
    <property type="evidence" value="ECO:0007669"/>
    <property type="project" value="UniProtKB-KW"/>
</dbReference>
<evidence type="ECO:0000256" key="5">
    <source>
        <dbReference type="ARBA" id="ARBA00022840"/>
    </source>
</evidence>
<protein>
    <recommendedName>
        <fullName evidence="1">tRNA(Ile)-lysidine synthetase</fullName>
        <ecNumber evidence="1">6.3.4.19</ecNumber>
    </recommendedName>
</protein>
<evidence type="ECO:0000256" key="4">
    <source>
        <dbReference type="ARBA" id="ARBA00022741"/>
    </source>
</evidence>
<dbReference type="HAMAP" id="MF_01161">
    <property type="entry name" value="tRNA_Ile_lys_synt"/>
    <property type="match status" value="1"/>
</dbReference>
<accession>A0A1V6S987</accession>
<dbReference type="AlphaFoldDB" id="A0A1V6S987"/>
<reference evidence="9" key="1">
    <citation type="journal article" date="2017" name="Nat. Microbiol.">
        <title>Global analysis of biosynthetic gene clusters reveals vast potential of secondary metabolite production in Penicillium species.</title>
        <authorList>
            <person name="Nielsen J.C."/>
            <person name="Grijseels S."/>
            <person name="Prigent S."/>
            <person name="Ji B."/>
            <person name="Dainat J."/>
            <person name="Nielsen K.F."/>
            <person name="Frisvad J.C."/>
            <person name="Workman M."/>
            <person name="Nielsen J."/>
        </authorList>
    </citation>
    <scope>NUCLEOTIDE SEQUENCE [LARGE SCALE GENOMIC DNA]</scope>
    <source>
        <strain evidence="9">IBT 29486</strain>
    </source>
</reference>
<organism evidence="8 9">
    <name type="scientific">Penicillium vulpinum</name>
    <dbReference type="NCBI Taxonomy" id="29845"/>
    <lineage>
        <taxon>Eukaryota</taxon>
        <taxon>Fungi</taxon>
        <taxon>Dikarya</taxon>
        <taxon>Ascomycota</taxon>
        <taxon>Pezizomycotina</taxon>
        <taxon>Eurotiomycetes</taxon>
        <taxon>Eurotiomycetidae</taxon>
        <taxon>Eurotiales</taxon>
        <taxon>Aspergillaceae</taxon>
        <taxon>Penicillium</taxon>
    </lineage>
</organism>
<comment type="caution">
    <text evidence="8">The sequence shown here is derived from an EMBL/GenBank/DDBJ whole genome shotgun (WGS) entry which is preliminary data.</text>
</comment>
<dbReference type="EC" id="6.3.4.19" evidence="1"/>
<keyword evidence="5" id="KW-0067">ATP-binding</keyword>
<dbReference type="InterPro" id="IPR014729">
    <property type="entry name" value="Rossmann-like_a/b/a_fold"/>
</dbReference>